<feature type="domain" description="PTS EIIA type-2" evidence="7">
    <location>
        <begin position="2"/>
        <end position="141"/>
    </location>
</feature>
<dbReference type="PROSITE" id="PS00372">
    <property type="entry name" value="PTS_EIIA_TYPE_2_HIS"/>
    <property type="match status" value="1"/>
</dbReference>
<evidence type="ECO:0000259" key="7">
    <source>
        <dbReference type="PROSITE" id="PS51094"/>
    </source>
</evidence>
<dbReference type="AlphaFoldDB" id="A0A6J7DAV2"/>
<dbReference type="GO" id="GO:0090563">
    <property type="term" value="F:protein-phosphocysteine-sugar phosphotransferase activity"/>
    <property type="evidence" value="ECO:0007669"/>
    <property type="project" value="TreeGrafter"/>
</dbReference>
<dbReference type="InterPro" id="IPR016152">
    <property type="entry name" value="PTrfase/Anion_transptr"/>
</dbReference>
<accession>A0A6J7DAV2</accession>
<keyword evidence="6" id="KW-0418">Kinase</keyword>
<evidence type="ECO:0000256" key="5">
    <source>
        <dbReference type="ARBA" id="ARBA00022683"/>
    </source>
</evidence>
<dbReference type="CDD" id="cd00211">
    <property type="entry name" value="PTS_IIA_fru"/>
    <property type="match status" value="1"/>
</dbReference>
<protein>
    <submittedName>
        <fullName evidence="8">Unannotated protein</fullName>
    </submittedName>
</protein>
<organism evidence="8">
    <name type="scientific">freshwater metagenome</name>
    <dbReference type="NCBI Taxonomy" id="449393"/>
    <lineage>
        <taxon>unclassified sequences</taxon>
        <taxon>metagenomes</taxon>
        <taxon>ecological metagenomes</taxon>
    </lineage>
</organism>
<dbReference type="GO" id="GO:0016301">
    <property type="term" value="F:kinase activity"/>
    <property type="evidence" value="ECO:0007669"/>
    <property type="project" value="UniProtKB-KW"/>
</dbReference>
<keyword evidence="4" id="KW-0808">Transferase</keyword>
<keyword evidence="5" id="KW-0598">Phosphotransferase system</keyword>
<dbReference type="PANTHER" id="PTHR30181">
    <property type="entry name" value="MANNITOL PERMEASE IIC COMPONENT"/>
    <property type="match status" value="1"/>
</dbReference>
<dbReference type="GO" id="GO:0009401">
    <property type="term" value="P:phosphoenolpyruvate-dependent sugar phosphotransferase system"/>
    <property type="evidence" value="ECO:0007669"/>
    <property type="project" value="UniProtKB-KW"/>
</dbReference>
<dbReference type="PROSITE" id="PS51094">
    <property type="entry name" value="PTS_EIIA_TYPE_2"/>
    <property type="match status" value="1"/>
</dbReference>
<dbReference type="SUPFAM" id="SSF55804">
    <property type="entry name" value="Phoshotransferase/anion transport protein"/>
    <property type="match status" value="1"/>
</dbReference>
<keyword evidence="1" id="KW-0813">Transport</keyword>
<dbReference type="PANTHER" id="PTHR30181:SF2">
    <property type="entry name" value="PTS SYSTEM MANNITOL-SPECIFIC EIICBA COMPONENT"/>
    <property type="match status" value="1"/>
</dbReference>
<gene>
    <name evidence="8" type="ORF">UFOPK3339_00686</name>
</gene>
<dbReference type="InterPro" id="IPR002178">
    <property type="entry name" value="PTS_EIIA_type-2_dom"/>
</dbReference>
<reference evidence="8" key="1">
    <citation type="submission" date="2020-05" db="EMBL/GenBank/DDBJ databases">
        <authorList>
            <person name="Chiriac C."/>
            <person name="Salcher M."/>
            <person name="Ghai R."/>
            <person name="Kavagutti S V."/>
        </authorList>
    </citation>
    <scope>NUCLEOTIDE SEQUENCE</scope>
</reference>
<keyword evidence="2" id="KW-0597">Phosphoprotein</keyword>
<dbReference type="InterPro" id="IPR050893">
    <property type="entry name" value="Sugar_PTS"/>
</dbReference>
<dbReference type="Pfam" id="PF00359">
    <property type="entry name" value="PTS_EIIA_2"/>
    <property type="match status" value="1"/>
</dbReference>
<name>A0A6J7DAV2_9ZZZZ</name>
<dbReference type="GO" id="GO:0005886">
    <property type="term" value="C:plasma membrane"/>
    <property type="evidence" value="ECO:0007669"/>
    <property type="project" value="TreeGrafter"/>
</dbReference>
<proteinExistence type="predicted"/>
<dbReference type="Gene3D" id="3.40.930.10">
    <property type="entry name" value="Mannitol-specific EII, Chain A"/>
    <property type="match status" value="1"/>
</dbReference>
<evidence type="ECO:0000256" key="3">
    <source>
        <dbReference type="ARBA" id="ARBA00022597"/>
    </source>
</evidence>
<evidence type="ECO:0000256" key="1">
    <source>
        <dbReference type="ARBA" id="ARBA00022448"/>
    </source>
</evidence>
<sequence length="143" mass="15176">MNVLTADSIRLHGTATTREEAIAEVGALLVSSGAVTNEYVSTMFARESSVSTYMGNLLAIPHGTNESKDDIIRSAISVIRYDDAIDWGGNPVRFVIGIAGKGDSHLEVLGAIATVFSDMSAVTELLEATTVEYILSRLGLNLS</sequence>
<evidence type="ECO:0000256" key="4">
    <source>
        <dbReference type="ARBA" id="ARBA00022679"/>
    </source>
</evidence>
<evidence type="ECO:0000313" key="8">
    <source>
        <dbReference type="EMBL" id="CAB4866750.1"/>
    </source>
</evidence>
<evidence type="ECO:0000256" key="2">
    <source>
        <dbReference type="ARBA" id="ARBA00022553"/>
    </source>
</evidence>
<dbReference type="EMBL" id="CAFBLF010000090">
    <property type="protein sequence ID" value="CAB4866750.1"/>
    <property type="molecule type" value="Genomic_DNA"/>
</dbReference>
<keyword evidence="3" id="KW-0762">Sugar transport</keyword>
<evidence type="ECO:0000256" key="6">
    <source>
        <dbReference type="ARBA" id="ARBA00022777"/>
    </source>
</evidence>